<dbReference type="Gene3D" id="1.10.10.10">
    <property type="entry name" value="Winged helix-like DNA-binding domain superfamily/Winged helix DNA-binding domain"/>
    <property type="match status" value="1"/>
</dbReference>
<dbReference type="PROSITE" id="PS51078">
    <property type="entry name" value="ICLR_ED"/>
    <property type="match status" value="1"/>
</dbReference>
<gene>
    <name evidence="8" type="primary">kdgR_3</name>
    <name evidence="8" type="ORF">CLMAG_49130</name>
</gene>
<dbReference type="PANTHER" id="PTHR30136:SF35">
    <property type="entry name" value="HTH-TYPE TRANSCRIPTIONAL REGULATOR RV1719"/>
    <property type="match status" value="1"/>
</dbReference>
<reference evidence="8 9" key="1">
    <citation type="submission" date="2016-04" db="EMBL/GenBank/DDBJ databases">
        <title>Genome sequence of Clostridium magnum DSM 2767.</title>
        <authorList>
            <person name="Poehlein A."/>
            <person name="Uhlig R."/>
            <person name="Fischer R."/>
            <person name="Bahl H."/>
            <person name="Daniel R."/>
        </authorList>
    </citation>
    <scope>NUCLEOTIDE SEQUENCE [LARGE SCALE GENOMIC DNA]</scope>
    <source>
        <strain evidence="8 9">DSM 2767</strain>
    </source>
</reference>
<protein>
    <recommendedName>
        <fullName evidence="5">Glycerol operon regulatory protein</fullName>
    </recommendedName>
</protein>
<dbReference type="InterPro" id="IPR014757">
    <property type="entry name" value="Tscrpt_reg_IclR_C"/>
</dbReference>
<dbReference type="Pfam" id="PF01614">
    <property type="entry name" value="IclR_C"/>
    <property type="match status" value="1"/>
</dbReference>
<evidence type="ECO:0000256" key="2">
    <source>
        <dbReference type="ARBA" id="ARBA00023125"/>
    </source>
</evidence>
<evidence type="ECO:0000256" key="5">
    <source>
        <dbReference type="ARBA" id="ARBA00070406"/>
    </source>
</evidence>
<dbReference type="InterPro" id="IPR036388">
    <property type="entry name" value="WH-like_DNA-bd_sf"/>
</dbReference>
<feature type="domain" description="HTH iclR-type" evidence="6">
    <location>
        <begin position="5"/>
        <end position="67"/>
    </location>
</feature>
<dbReference type="RefSeq" id="WP_066628325.1">
    <property type="nucleotide sequence ID" value="NZ_FQXL01000029.1"/>
</dbReference>
<keyword evidence="3" id="KW-0804">Transcription</keyword>
<comment type="caution">
    <text evidence="8">The sequence shown here is derived from an EMBL/GenBank/DDBJ whole genome shotgun (WGS) entry which is preliminary data.</text>
</comment>
<evidence type="ECO:0000259" key="7">
    <source>
        <dbReference type="PROSITE" id="PS51078"/>
    </source>
</evidence>
<comment type="function">
    <text evidence="4">May be an activator protein for the gylABX operon.</text>
</comment>
<dbReference type="Proteomes" id="UP000076603">
    <property type="component" value="Unassembled WGS sequence"/>
</dbReference>
<dbReference type="SUPFAM" id="SSF55781">
    <property type="entry name" value="GAF domain-like"/>
    <property type="match status" value="1"/>
</dbReference>
<dbReference type="GO" id="GO:0003677">
    <property type="term" value="F:DNA binding"/>
    <property type="evidence" value="ECO:0007669"/>
    <property type="project" value="UniProtKB-KW"/>
</dbReference>
<keyword evidence="2" id="KW-0238">DNA-binding</keyword>
<organism evidence="8 9">
    <name type="scientific">Clostridium magnum DSM 2767</name>
    <dbReference type="NCBI Taxonomy" id="1121326"/>
    <lineage>
        <taxon>Bacteria</taxon>
        <taxon>Bacillati</taxon>
        <taxon>Bacillota</taxon>
        <taxon>Clostridia</taxon>
        <taxon>Eubacteriales</taxon>
        <taxon>Clostridiaceae</taxon>
        <taxon>Clostridium</taxon>
    </lineage>
</organism>
<dbReference type="PATRIC" id="fig|1121326.3.peg.4975"/>
<dbReference type="InterPro" id="IPR050707">
    <property type="entry name" value="HTH_MetabolicPath_Reg"/>
</dbReference>
<name>A0A162RH84_9CLOT</name>
<evidence type="ECO:0000313" key="9">
    <source>
        <dbReference type="Proteomes" id="UP000076603"/>
    </source>
</evidence>
<dbReference type="InterPro" id="IPR029016">
    <property type="entry name" value="GAF-like_dom_sf"/>
</dbReference>
<sequence>MQETVQSVDRTLTILEVLSDYEDGLGITEISQKVELHKSTVHRLLNTLIYKGYIKQDKNTNRYGLTLKLFELGNKKVEKMDIVSVAQPYLKELVEKTNEVVHLVVREGMEVMYVSKVEPQKSMKMYTRIGMRKPMYCTAMGKAMLSQMSEEEVEEIWNASDIKKLTENTIVEIDKLKDSLEEIRKKGYAMDEQEVEMGIRCLGTVIRDYKGEVCGAISLSSSIITFTEEKIECFSKLMLEYANKISRELGYRV</sequence>
<evidence type="ECO:0000313" key="8">
    <source>
        <dbReference type="EMBL" id="KZL89899.1"/>
    </source>
</evidence>
<dbReference type="AlphaFoldDB" id="A0A162RH84"/>
<dbReference type="GO" id="GO:0003700">
    <property type="term" value="F:DNA-binding transcription factor activity"/>
    <property type="evidence" value="ECO:0007669"/>
    <property type="project" value="TreeGrafter"/>
</dbReference>
<evidence type="ECO:0000256" key="3">
    <source>
        <dbReference type="ARBA" id="ARBA00023163"/>
    </source>
</evidence>
<dbReference type="InterPro" id="IPR036390">
    <property type="entry name" value="WH_DNA-bd_sf"/>
</dbReference>
<dbReference type="EMBL" id="LWAE01000007">
    <property type="protein sequence ID" value="KZL89899.1"/>
    <property type="molecule type" value="Genomic_DNA"/>
</dbReference>
<evidence type="ECO:0000256" key="4">
    <source>
        <dbReference type="ARBA" id="ARBA00058938"/>
    </source>
</evidence>
<accession>A0A162RH84</accession>
<keyword evidence="9" id="KW-1185">Reference proteome</keyword>
<dbReference type="STRING" id="1121326.CLMAG_49130"/>
<evidence type="ECO:0000256" key="1">
    <source>
        <dbReference type="ARBA" id="ARBA00023015"/>
    </source>
</evidence>
<dbReference type="InterPro" id="IPR005471">
    <property type="entry name" value="Tscrpt_reg_IclR_N"/>
</dbReference>
<feature type="domain" description="IclR-ED" evidence="7">
    <location>
        <begin position="68"/>
        <end position="251"/>
    </location>
</feature>
<keyword evidence="1" id="KW-0805">Transcription regulation</keyword>
<dbReference type="SUPFAM" id="SSF46785">
    <property type="entry name" value="Winged helix' DNA-binding domain"/>
    <property type="match status" value="1"/>
</dbReference>
<dbReference type="FunFam" id="1.10.10.10:FF:000056">
    <property type="entry name" value="IclR family transcriptional regulator"/>
    <property type="match status" value="1"/>
</dbReference>
<dbReference type="Pfam" id="PF09339">
    <property type="entry name" value="HTH_IclR"/>
    <property type="match status" value="1"/>
</dbReference>
<dbReference type="Gene3D" id="3.30.450.40">
    <property type="match status" value="1"/>
</dbReference>
<dbReference type="OrthoDB" id="9791752at2"/>
<proteinExistence type="predicted"/>
<dbReference type="GO" id="GO:0045892">
    <property type="term" value="P:negative regulation of DNA-templated transcription"/>
    <property type="evidence" value="ECO:0007669"/>
    <property type="project" value="TreeGrafter"/>
</dbReference>
<dbReference type="PROSITE" id="PS51077">
    <property type="entry name" value="HTH_ICLR"/>
    <property type="match status" value="1"/>
</dbReference>
<evidence type="ECO:0000259" key="6">
    <source>
        <dbReference type="PROSITE" id="PS51077"/>
    </source>
</evidence>
<dbReference type="SMART" id="SM00346">
    <property type="entry name" value="HTH_ICLR"/>
    <property type="match status" value="1"/>
</dbReference>
<dbReference type="PANTHER" id="PTHR30136">
    <property type="entry name" value="HELIX-TURN-HELIX TRANSCRIPTIONAL REGULATOR, ICLR FAMILY"/>
    <property type="match status" value="1"/>
</dbReference>